<evidence type="ECO:0000313" key="1">
    <source>
        <dbReference type="EMBL" id="MBD2770614.1"/>
    </source>
</evidence>
<dbReference type="InterPro" id="IPR005368">
    <property type="entry name" value="UPF0175"/>
</dbReference>
<reference evidence="1" key="1">
    <citation type="submission" date="2020-09" db="EMBL/GenBank/DDBJ databases">
        <title>Iningainema tapete sp. nov. (Scytonemataceae, Cyanobacteria) from greenhouses in central Florida (USA) produces two types of nodularin with biosynthetic potential for microcystin-LR and anabaenopeptins.</title>
        <authorList>
            <person name="Berthold D.E."/>
            <person name="Lefler F.W."/>
            <person name="Huang I.-S."/>
            <person name="Abdulla H."/>
            <person name="Zimba P.V."/>
            <person name="Laughinghouse H.D. IV."/>
        </authorList>
    </citation>
    <scope>NUCLEOTIDE SEQUENCE</scope>
    <source>
        <strain evidence="1">BLCCT55</strain>
    </source>
</reference>
<comment type="caution">
    <text evidence="1">The sequence shown here is derived from an EMBL/GenBank/DDBJ whole genome shotgun (WGS) entry which is preliminary data.</text>
</comment>
<dbReference type="Proteomes" id="UP000629098">
    <property type="component" value="Unassembled WGS sequence"/>
</dbReference>
<dbReference type="Pfam" id="PF03683">
    <property type="entry name" value="UPF0175"/>
    <property type="match status" value="1"/>
</dbReference>
<evidence type="ECO:0000313" key="2">
    <source>
        <dbReference type="Proteomes" id="UP000629098"/>
    </source>
</evidence>
<protein>
    <submittedName>
        <fullName evidence="1">UPF0175 family protein</fullName>
    </submittedName>
</protein>
<accession>A0A8J6XFM0</accession>
<dbReference type="RefSeq" id="WP_190824911.1">
    <property type="nucleotide sequence ID" value="NZ_CAWPPI010000005.1"/>
</dbReference>
<proteinExistence type="predicted"/>
<name>A0A8J6XFM0_9CYAN</name>
<sequence length="39" mass="4313">MSLVIPDEILQATGMSEAELLQEIVLILFKQKKISIGNV</sequence>
<dbReference type="EMBL" id="JACXAE010000005">
    <property type="protein sequence ID" value="MBD2770614.1"/>
    <property type="molecule type" value="Genomic_DNA"/>
</dbReference>
<keyword evidence="2" id="KW-1185">Reference proteome</keyword>
<organism evidence="1 2">
    <name type="scientific">Iningainema tapete BLCC-T55</name>
    <dbReference type="NCBI Taxonomy" id="2748662"/>
    <lineage>
        <taxon>Bacteria</taxon>
        <taxon>Bacillati</taxon>
        <taxon>Cyanobacteriota</taxon>
        <taxon>Cyanophyceae</taxon>
        <taxon>Nostocales</taxon>
        <taxon>Scytonemataceae</taxon>
        <taxon>Iningainema tapete</taxon>
    </lineage>
</organism>
<gene>
    <name evidence="1" type="ORF">ICL16_00355</name>
</gene>
<dbReference type="AlphaFoldDB" id="A0A8J6XFM0"/>